<name>A0A2S6C511_9PEZI</name>
<gene>
    <name evidence="3" type="ORF">CBER1_08436</name>
</gene>
<keyword evidence="1" id="KW-0175">Coiled coil</keyword>
<feature type="compositionally biased region" description="Polar residues" evidence="2">
    <location>
        <begin position="37"/>
        <end position="47"/>
    </location>
</feature>
<proteinExistence type="predicted"/>
<dbReference type="EMBL" id="PNEN01000555">
    <property type="protein sequence ID" value="PPJ54819.1"/>
    <property type="molecule type" value="Genomic_DNA"/>
</dbReference>
<protein>
    <submittedName>
        <fullName evidence="3">Uncharacterized protein</fullName>
    </submittedName>
</protein>
<evidence type="ECO:0000313" key="4">
    <source>
        <dbReference type="Proteomes" id="UP000237631"/>
    </source>
</evidence>
<accession>A0A2S6C511</accession>
<feature type="compositionally biased region" description="Polar residues" evidence="2">
    <location>
        <begin position="88"/>
        <end position="111"/>
    </location>
</feature>
<feature type="compositionally biased region" description="Polar residues" evidence="2">
    <location>
        <begin position="278"/>
        <end position="300"/>
    </location>
</feature>
<feature type="region of interest" description="Disordered" evidence="2">
    <location>
        <begin position="276"/>
        <end position="363"/>
    </location>
</feature>
<organism evidence="3 4">
    <name type="scientific">Cercospora berteroae</name>
    <dbReference type="NCBI Taxonomy" id="357750"/>
    <lineage>
        <taxon>Eukaryota</taxon>
        <taxon>Fungi</taxon>
        <taxon>Dikarya</taxon>
        <taxon>Ascomycota</taxon>
        <taxon>Pezizomycotina</taxon>
        <taxon>Dothideomycetes</taxon>
        <taxon>Dothideomycetidae</taxon>
        <taxon>Mycosphaerellales</taxon>
        <taxon>Mycosphaerellaceae</taxon>
        <taxon>Cercospora</taxon>
    </lineage>
</organism>
<dbReference type="OrthoDB" id="3648593at2759"/>
<feature type="compositionally biased region" description="Polar residues" evidence="2">
    <location>
        <begin position="7"/>
        <end position="18"/>
    </location>
</feature>
<dbReference type="AlphaFoldDB" id="A0A2S6C511"/>
<comment type="caution">
    <text evidence="3">The sequence shown here is derived from an EMBL/GenBank/DDBJ whole genome shotgun (WGS) entry which is preliminary data.</text>
</comment>
<evidence type="ECO:0000256" key="2">
    <source>
        <dbReference type="SAM" id="MobiDB-lite"/>
    </source>
</evidence>
<keyword evidence="4" id="KW-1185">Reference proteome</keyword>
<feature type="compositionally biased region" description="Polar residues" evidence="2">
    <location>
        <begin position="56"/>
        <end position="78"/>
    </location>
</feature>
<feature type="coiled-coil region" evidence="1">
    <location>
        <begin position="141"/>
        <end position="168"/>
    </location>
</feature>
<evidence type="ECO:0000313" key="3">
    <source>
        <dbReference type="EMBL" id="PPJ54819.1"/>
    </source>
</evidence>
<dbReference type="Proteomes" id="UP000237631">
    <property type="component" value="Unassembled WGS sequence"/>
</dbReference>
<feature type="region of interest" description="Disordered" evidence="2">
    <location>
        <begin position="1"/>
        <end position="111"/>
    </location>
</feature>
<reference evidence="4" key="1">
    <citation type="journal article" date="2017" name="bioRxiv">
        <title>Conservation of a gene cluster reveals novel cercosporin biosynthetic mechanisms and extends production to the genus Colletotrichum.</title>
        <authorList>
            <person name="de Jonge R."/>
            <person name="Ebert M.K."/>
            <person name="Huitt-Roehl C.R."/>
            <person name="Pal P."/>
            <person name="Suttle J.C."/>
            <person name="Spanner R.E."/>
            <person name="Neubauer J.D."/>
            <person name="Jurick W.M.II."/>
            <person name="Stott K.A."/>
            <person name="Secor G.A."/>
            <person name="Thomma B.P.H.J."/>
            <person name="Van de Peer Y."/>
            <person name="Townsend C.A."/>
            <person name="Bolton M.D."/>
        </authorList>
    </citation>
    <scope>NUCLEOTIDE SEQUENCE [LARGE SCALE GENOMIC DNA]</scope>
    <source>
        <strain evidence="4">CBS538.71</strain>
    </source>
</reference>
<evidence type="ECO:0000256" key="1">
    <source>
        <dbReference type="SAM" id="Coils"/>
    </source>
</evidence>
<sequence length="363" mass="40534">MFYFSKSRATSPLRQSSPKHAKADVEWVMVDEDTPSEQHNGLQSGKSVEQAKGHRSSTNDQKPNAKTKEPASTSASPRRQTEQLKSAAETSSKQTDLNGILSGLSSQRSEISSMQTSLLEAQAQIQEERDLFQAQYYALRNQQEERDAKQAEDKKQEWKDDLETLRLEMAVRAMSEEERVEKLILQMETVVKKVDDMQNSKEKKAEESEKTLETVGNSIEQLAMGMQHLAETVSGMQALHAQSFEAAEKDRKDLQAQFLRLEKDVEAIRADKGLPAQGQLQIDTPTQANTQQSSLSTPLNATAEAYLGPRPFPKAPPASSSSSNPPRRRHHRSSNGDHTFNANIRPRGKLDLADQFSQMGLGR</sequence>
<feature type="coiled-coil region" evidence="1">
    <location>
        <begin position="244"/>
        <end position="271"/>
    </location>
</feature>